<accession>A0AAV4HX84</accession>
<sequence>MGQRGSEGGTSDLQSGGCIPTILASTHDGVTLGAINQPNPFTCKIGVRPGILTSCWRYLVADLPGVLATLA</sequence>
<protein>
    <submittedName>
        <fullName evidence="1">Uncharacterized protein</fullName>
    </submittedName>
</protein>
<dbReference type="Proteomes" id="UP000762676">
    <property type="component" value="Unassembled WGS sequence"/>
</dbReference>
<keyword evidence="2" id="KW-1185">Reference proteome</keyword>
<proteinExistence type="predicted"/>
<evidence type="ECO:0000313" key="2">
    <source>
        <dbReference type="Proteomes" id="UP000762676"/>
    </source>
</evidence>
<name>A0AAV4HX84_9GAST</name>
<dbReference type="EMBL" id="BMAT01005933">
    <property type="protein sequence ID" value="GFS02804.1"/>
    <property type="molecule type" value="Genomic_DNA"/>
</dbReference>
<reference evidence="1 2" key="1">
    <citation type="journal article" date="2021" name="Elife">
        <title>Chloroplast acquisition without the gene transfer in kleptoplastic sea slugs, Plakobranchus ocellatus.</title>
        <authorList>
            <person name="Maeda T."/>
            <person name="Takahashi S."/>
            <person name="Yoshida T."/>
            <person name="Shimamura S."/>
            <person name="Takaki Y."/>
            <person name="Nagai Y."/>
            <person name="Toyoda A."/>
            <person name="Suzuki Y."/>
            <person name="Arimoto A."/>
            <person name="Ishii H."/>
            <person name="Satoh N."/>
            <person name="Nishiyama T."/>
            <person name="Hasebe M."/>
            <person name="Maruyama T."/>
            <person name="Minagawa J."/>
            <person name="Obokata J."/>
            <person name="Shigenobu S."/>
        </authorList>
    </citation>
    <scope>NUCLEOTIDE SEQUENCE [LARGE SCALE GENOMIC DNA]</scope>
</reference>
<gene>
    <name evidence="1" type="ORF">ElyMa_002872900</name>
</gene>
<comment type="caution">
    <text evidence="1">The sequence shown here is derived from an EMBL/GenBank/DDBJ whole genome shotgun (WGS) entry which is preliminary data.</text>
</comment>
<dbReference type="AlphaFoldDB" id="A0AAV4HX84"/>
<organism evidence="1 2">
    <name type="scientific">Elysia marginata</name>
    <dbReference type="NCBI Taxonomy" id="1093978"/>
    <lineage>
        <taxon>Eukaryota</taxon>
        <taxon>Metazoa</taxon>
        <taxon>Spiralia</taxon>
        <taxon>Lophotrochozoa</taxon>
        <taxon>Mollusca</taxon>
        <taxon>Gastropoda</taxon>
        <taxon>Heterobranchia</taxon>
        <taxon>Euthyneura</taxon>
        <taxon>Panpulmonata</taxon>
        <taxon>Sacoglossa</taxon>
        <taxon>Placobranchoidea</taxon>
        <taxon>Plakobranchidae</taxon>
        <taxon>Elysia</taxon>
    </lineage>
</organism>
<evidence type="ECO:0000313" key="1">
    <source>
        <dbReference type="EMBL" id="GFS02804.1"/>
    </source>
</evidence>